<evidence type="ECO:0000256" key="1">
    <source>
        <dbReference type="ARBA" id="ARBA00009986"/>
    </source>
</evidence>
<proteinExistence type="inferred from homology"/>
<comment type="similarity">
    <text evidence="1 4 7">Belongs to the aldehyde dehydrogenase family.</text>
</comment>
<dbReference type="SUPFAM" id="SSF53720">
    <property type="entry name" value="ALDH-like"/>
    <property type="match status" value="1"/>
</dbReference>
<dbReference type="PANTHER" id="PTHR43570:SF20">
    <property type="entry name" value="ALDEHYDE DEHYDROGENASE ALDX-RELATED"/>
    <property type="match status" value="1"/>
</dbReference>
<gene>
    <name evidence="9" type="ORF">EVA93_02265</name>
</gene>
<feature type="active site" evidence="5 6">
    <location>
        <position position="217"/>
    </location>
</feature>
<evidence type="ECO:0000259" key="8">
    <source>
        <dbReference type="Pfam" id="PF00171"/>
    </source>
</evidence>
<dbReference type="FunFam" id="3.40.309.10:FF:000003">
    <property type="entry name" value="Aldehyde dehydrogenase"/>
    <property type="match status" value="1"/>
</dbReference>
<dbReference type="EMBL" id="SHBF01000009">
    <property type="protein sequence ID" value="RZO27844.1"/>
    <property type="molecule type" value="Genomic_DNA"/>
</dbReference>
<sequence>MMSSFEEMNKVLSEQKDFFIKNGSPSVELRIDRLQRLKSLIMDNRYDFVDALNTDFGNRSNNASMLSDVYGIMPAINLAIKNVKKWSKPEKKSSNFPFGLLGAKSYVKYEPLGTVGMISPWNFPVNLTFVPLVSIFAAGNQVMHKPSEHTPVTSALLKDLCDKTYDQNEFATFLGGPDVGEAFTKLNFNHLLYTGGGEVAKHVMNAASQNLVPCTLELGGKSPVVIGKSADLKTSAKRIMFGKTMNAGQICLAPDYVIVHKDKKDDFIKETKDAVTEYFPDIKNNEDYTSIINQKHYDRLKNLLDDAVAKGANVDEINPANEDFSQQEFYKIPPTIVTNTTDDMKIMQDEIFGPILPVVEYEEIDEATKLINSKDRPLGLYYFGTDKKEEDNILNNTSSGGVTVNNVISHLQQNDLSFGGVGPSGMGRYKSFDGFKNFSNPRAYFKDVSFKLDKFFDAVRPPYKGNIEKVLQQLMK</sequence>
<feature type="domain" description="Aldehyde dehydrogenase" evidence="8">
    <location>
        <begin position="24"/>
        <end position="442"/>
    </location>
</feature>
<evidence type="ECO:0000313" key="10">
    <source>
        <dbReference type="Proteomes" id="UP000318710"/>
    </source>
</evidence>
<feature type="active site" evidence="5">
    <location>
        <position position="251"/>
    </location>
</feature>
<dbReference type="PIRSF" id="PIRSF036492">
    <property type="entry name" value="ALDH"/>
    <property type="match status" value="1"/>
</dbReference>
<dbReference type="InterPro" id="IPR029510">
    <property type="entry name" value="Ald_DH_CS_GLU"/>
</dbReference>
<protein>
    <recommendedName>
        <fullName evidence="4">Aldehyde dehydrogenase</fullName>
    </recommendedName>
</protein>
<organism evidence="9 10">
    <name type="scientific">SAR86 cluster bacterium</name>
    <dbReference type="NCBI Taxonomy" id="2030880"/>
    <lineage>
        <taxon>Bacteria</taxon>
        <taxon>Pseudomonadati</taxon>
        <taxon>Pseudomonadota</taxon>
        <taxon>Gammaproteobacteria</taxon>
        <taxon>SAR86 cluster</taxon>
    </lineage>
</organism>
<evidence type="ECO:0000256" key="2">
    <source>
        <dbReference type="ARBA" id="ARBA00023002"/>
    </source>
</evidence>
<dbReference type="GO" id="GO:0004029">
    <property type="term" value="F:aldehyde dehydrogenase (NAD+) activity"/>
    <property type="evidence" value="ECO:0007669"/>
    <property type="project" value="TreeGrafter"/>
</dbReference>
<evidence type="ECO:0000256" key="5">
    <source>
        <dbReference type="PIRSR" id="PIRSR036492-1"/>
    </source>
</evidence>
<dbReference type="GO" id="GO:0005737">
    <property type="term" value="C:cytoplasm"/>
    <property type="evidence" value="ECO:0007669"/>
    <property type="project" value="TreeGrafter"/>
</dbReference>
<keyword evidence="2 4" id="KW-0560">Oxidoreductase</keyword>
<dbReference type="InterPro" id="IPR015590">
    <property type="entry name" value="Aldehyde_DH_dom"/>
</dbReference>
<evidence type="ECO:0000256" key="4">
    <source>
        <dbReference type="PIRNR" id="PIRNR036492"/>
    </source>
</evidence>
<evidence type="ECO:0000256" key="3">
    <source>
        <dbReference type="ARBA" id="ARBA00023027"/>
    </source>
</evidence>
<dbReference type="Pfam" id="PF00171">
    <property type="entry name" value="Aldedh"/>
    <property type="match status" value="1"/>
</dbReference>
<evidence type="ECO:0000313" key="9">
    <source>
        <dbReference type="EMBL" id="RZO27844.1"/>
    </source>
</evidence>
<dbReference type="AlphaFoldDB" id="A0A520N2Y8"/>
<accession>A0A520N2Y8</accession>
<name>A0A520N2Y8_9GAMM</name>
<dbReference type="Gene3D" id="3.40.605.10">
    <property type="entry name" value="Aldehyde Dehydrogenase, Chain A, domain 1"/>
    <property type="match status" value="1"/>
</dbReference>
<reference evidence="9 10" key="1">
    <citation type="submission" date="2019-02" db="EMBL/GenBank/DDBJ databases">
        <title>Prokaryotic population dynamics and viral predation in marine succession experiment using metagenomics: the confinement effect.</title>
        <authorList>
            <person name="Haro-Moreno J.M."/>
            <person name="Rodriguez-Valera F."/>
            <person name="Lopez-Perez M."/>
        </authorList>
    </citation>
    <scope>NUCLEOTIDE SEQUENCE [LARGE SCALE GENOMIC DNA]</scope>
    <source>
        <strain evidence="9">MED-G160</strain>
    </source>
</reference>
<dbReference type="InterPro" id="IPR016163">
    <property type="entry name" value="Ald_DH_C"/>
</dbReference>
<dbReference type="InterPro" id="IPR016161">
    <property type="entry name" value="Ald_DH/histidinol_DH"/>
</dbReference>
<dbReference type="InterPro" id="IPR012394">
    <property type="entry name" value="Aldehyde_DH_NAD(P)"/>
</dbReference>
<comment type="caution">
    <text evidence="9">The sequence shown here is derived from an EMBL/GenBank/DDBJ whole genome shotgun (WGS) entry which is preliminary data.</text>
</comment>
<dbReference type="Gene3D" id="3.40.309.10">
    <property type="entry name" value="Aldehyde Dehydrogenase, Chain A, domain 2"/>
    <property type="match status" value="1"/>
</dbReference>
<dbReference type="GO" id="GO:0006081">
    <property type="term" value="P:aldehyde metabolic process"/>
    <property type="evidence" value="ECO:0007669"/>
    <property type="project" value="InterPro"/>
</dbReference>
<dbReference type="InterPro" id="IPR016162">
    <property type="entry name" value="Ald_DH_N"/>
</dbReference>
<dbReference type="PROSITE" id="PS00687">
    <property type="entry name" value="ALDEHYDE_DEHYDR_GLU"/>
    <property type="match status" value="1"/>
</dbReference>
<dbReference type="Proteomes" id="UP000318710">
    <property type="component" value="Unassembled WGS sequence"/>
</dbReference>
<evidence type="ECO:0000256" key="6">
    <source>
        <dbReference type="PROSITE-ProRule" id="PRU10007"/>
    </source>
</evidence>
<evidence type="ECO:0000256" key="7">
    <source>
        <dbReference type="RuleBase" id="RU003345"/>
    </source>
</evidence>
<dbReference type="PANTHER" id="PTHR43570">
    <property type="entry name" value="ALDEHYDE DEHYDROGENASE"/>
    <property type="match status" value="1"/>
</dbReference>
<dbReference type="CDD" id="cd07133">
    <property type="entry name" value="ALDH_CALDH_CalB"/>
    <property type="match status" value="1"/>
</dbReference>
<keyword evidence="3" id="KW-0520">NAD</keyword>